<evidence type="ECO:0000256" key="1">
    <source>
        <dbReference type="ARBA" id="ARBA00022448"/>
    </source>
</evidence>
<proteinExistence type="predicted"/>
<feature type="region of interest" description="Disordered" evidence="7">
    <location>
        <begin position="218"/>
        <end position="252"/>
    </location>
</feature>
<dbReference type="Pfam" id="PF00034">
    <property type="entry name" value="Cytochrom_C"/>
    <property type="match status" value="1"/>
</dbReference>
<evidence type="ECO:0000256" key="2">
    <source>
        <dbReference type="ARBA" id="ARBA00022617"/>
    </source>
</evidence>
<keyword evidence="3 6" id="KW-0479">Metal-binding</keyword>
<feature type="domain" description="Cytochrome c" evidence="9">
    <location>
        <begin position="51"/>
        <end position="129"/>
    </location>
</feature>
<dbReference type="Proteomes" id="UP000276634">
    <property type="component" value="Unassembled WGS sequence"/>
</dbReference>
<accession>A0A3N1Y5Z1</accession>
<dbReference type="GO" id="GO:0009055">
    <property type="term" value="F:electron transfer activity"/>
    <property type="evidence" value="ECO:0007669"/>
    <property type="project" value="InterPro"/>
</dbReference>
<evidence type="ECO:0000313" key="10">
    <source>
        <dbReference type="EMBL" id="ROR34170.1"/>
    </source>
</evidence>
<dbReference type="InterPro" id="IPR009056">
    <property type="entry name" value="Cyt_c-like_dom"/>
</dbReference>
<feature type="domain" description="Cytochrome c" evidence="9">
    <location>
        <begin position="138"/>
        <end position="218"/>
    </location>
</feature>
<gene>
    <name evidence="10" type="ORF">EDC57_0065</name>
</gene>
<evidence type="ECO:0000259" key="9">
    <source>
        <dbReference type="PROSITE" id="PS51007"/>
    </source>
</evidence>
<dbReference type="InterPro" id="IPR036909">
    <property type="entry name" value="Cyt_c-like_dom_sf"/>
</dbReference>
<reference evidence="10 11" key="1">
    <citation type="submission" date="2018-11" db="EMBL/GenBank/DDBJ databases">
        <title>Genomic Encyclopedia of Type Strains, Phase IV (KMG-IV): sequencing the most valuable type-strain genomes for metagenomic binning, comparative biology and taxonomic classification.</title>
        <authorList>
            <person name="Goeker M."/>
        </authorList>
    </citation>
    <scope>NUCLEOTIDE SEQUENCE [LARGE SCALE GENOMIC DNA]</scope>
    <source>
        <strain evidence="10 11">DSM 100275</strain>
    </source>
</reference>
<dbReference type="GO" id="GO:0046872">
    <property type="term" value="F:metal ion binding"/>
    <property type="evidence" value="ECO:0007669"/>
    <property type="project" value="UniProtKB-KW"/>
</dbReference>
<protein>
    <submittedName>
        <fullName evidence="10">Cytochrome c553</fullName>
    </submittedName>
</protein>
<dbReference type="PROSITE" id="PS51007">
    <property type="entry name" value="CYTC"/>
    <property type="match status" value="2"/>
</dbReference>
<dbReference type="PANTHER" id="PTHR33751:SF9">
    <property type="entry name" value="CYTOCHROME C4"/>
    <property type="match status" value="1"/>
</dbReference>
<name>A0A3N1Y5Z1_9GAMM</name>
<dbReference type="Gene3D" id="1.10.760.10">
    <property type="entry name" value="Cytochrome c-like domain"/>
    <property type="match status" value="2"/>
</dbReference>
<evidence type="ECO:0000256" key="5">
    <source>
        <dbReference type="ARBA" id="ARBA00023004"/>
    </source>
</evidence>
<feature type="chain" id="PRO_5018338199" evidence="8">
    <location>
        <begin position="24"/>
        <end position="252"/>
    </location>
</feature>
<evidence type="ECO:0000256" key="7">
    <source>
        <dbReference type="SAM" id="MobiDB-lite"/>
    </source>
</evidence>
<dbReference type="PANTHER" id="PTHR33751">
    <property type="entry name" value="CBB3-TYPE CYTOCHROME C OXIDASE SUBUNIT FIXP"/>
    <property type="match status" value="1"/>
</dbReference>
<dbReference type="AlphaFoldDB" id="A0A3N1Y5Z1"/>
<organism evidence="10 11">
    <name type="scientific">Inmirania thermothiophila</name>
    <dbReference type="NCBI Taxonomy" id="1750597"/>
    <lineage>
        <taxon>Bacteria</taxon>
        <taxon>Pseudomonadati</taxon>
        <taxon>Pseudomonadota</taxon>
        <taxon>Gammaproteobacteria</taxon>
        <taxon>Chromatiales</taxon>
        <taxon>Ectothiorhodospiraceae</taxon>
        <taxon>Inmirania</taxon>
    </lineage>
</organism>
<feature type="signal peptide" evidence="8">
    <location>
        <begin position="1"/>
        <end position="23"/>
    </location>
</feature>
<dbReference type="SUPFAM" id="SSF46626">
    <property type="entry name" value="Cytochrome c"/>
    <property type="match status" value="2"/>
</dbReference>
<keyword evidence="2 6" id="KW-0349">Heme</keyword>
<dbReference type="EMBL" id="RJVI01000001">
    <property type="protein sequence ID" value="ROR34170.1"/>
    <property type="molecule type" value="Genomic_DNA"/>
</dbReference>
<keyword evidence="11" id="KW-1185">Reference proteome</keyword>
<keyword evidence="4" id="KW-0249">Electron transport</keyword>
<evidence type="ECO:0000256" key="4">
    <source>
        <dbReference type="ARBA" id="ARBA00022982"/>
    </source>
</evidence>
<evidence type="ECO:0000256" key="8">
    <source>
        <dbReference type="SAM" id="SignalP"/>
    </source>
</evidence>
<dbReference type="InterPro" id="IPR050597">
    <property type="entry name" value="Cytochrome_c_Oxidase_Subunit"/>
</dbReference>
<evidence type="ECO:0000256" key="3">
    <source>
        <dbReference type="ARBA" id="ARBA00022723"/>
    </source>
</evidence>
<keyword evidence="1" id="KW-0813">Transport</keyword>
<sequence>MRRTTGWFLAVLTVAGGAPAAGAAMEGLVATGEGEVAALREILADPERREQAAAAGRARAALCVRCHGDHGNTARPDIPRLAGQNPYYLLDQLARFASGDRSHYVMTPLARQLGPEERRQVAVFFAVQEGGREAADPALAARGEAVFQARCRACHGDGVAGRAGYPRLAGQHPEYVVRQLERFRSGDRRRHSEVMAQVAASLGEDEIRAVAHYVASAGAGGTPPRKSGDGHGAPAAHPAGAGHGGDGHGHAD</sequence>
<evidence type="ECO:0000256" key="6">
    <source>
        <dbReference type="PROSITE-ProRule" id="PRU00433"/>
    </source>
</evidence>
<comment type="caution">
    <text evidence="10">The sequence shown here is derived from an EMBL/GenBank/DDBJ whole genome shotgun (WGS) entry which is preliminary data.</text>
</comment>
<keyword evidence="5 6" id="KW-0408">Iron</keyword>
<dbReference type="GO" id="GO:0020037">
    <property type="term" value="F:heme binding"/>
    <property type="evidence" value="ECO:0007669"/>
    <property type="project" value="InterPro"/>
</dbReference>
<evidence type="ECO:0000313" key="11">
    <source>
        <dbReference type="Proteomes" id="UP000276634"/>
    </source>
</evidence>
<keyword evidence="8" id="KW-0732">Signal</keyword>